<accession>A0AAV4EIJ1</accession>
<comment type="caution">
    <text evidence="4">The sequence shown here is derived from an EMBL/GenBank/DDBJ whole genome shotgun (WGS) entry which is preliminary data.</text>
</comment>
<evidence type="ECO:0000256" key="1">
    <source>
        <dbReference type="ARBA" id="ARBA00022741"/>
    </source>
</evidence>
<protein>
    <submittedName>
        <fullName evidence="4">ADP-ribosylation factor-like protein</fullName>
    </submittedName>
</protein>
<dbReference type="PROSITE" id="PS51417">
    <property type="entry name" value="ARF"/>
    <property type="match status" value="1"/>
</dbReference>
<evidence type="ECO:0000256" key="3">
    <source>
        <dbReference type="PIRSR" id="PIRSR606689-1"/>
    </source>
</evidence>
<proteinExistence type="predicted"/>
<evidence type="ECO:0000313" key="5">
    <source>
        <dbReference type="Proteomes" id="UP000762676"/>
    </source>
</evidence>
<gene>
    <name evidence="4" type="ORF">ElyMa_005404400</name>
</gene>
<evidence type="ECO:0000256" key="2">
    <source>
        <dbReference type="ARBA" id="ARBA00023134"/>
    </source>
</evidence>
<name>A0AAV4EIJ1_9GAST</name>
<keyword evidence="2 3" id="KW-0342">GTP-binding</keyword>
<dbReference type="AlphaFoldDB" id="A0AAV4EIJ1"/>
<dbReference type="GO" id="GO:0005525">
    <property type="term" value="F:GTP binding"/>
    <property type="evidence" value="ECO:0007669"/>
    <property type="project" value="UniProtKB-KW"/>
</dbReference>
<organism evidence="4 5">
    <name type="scientific">Elysia marginata</name>
    <dbReference type="NCBI Taxonomy" id="1093978"/>
    <lineage>
        <taxon>Eukaryota</taxon>
        <taxon>Metazoa</taxon>
        <taxon>Spiralia</taxon>
        <taxon>Lophotrochozoa</taxon>
        <taxon>Mollusca</taxon>
        <taxon>Gastropoda</taxon>
        <taxon>Heterobranchia</taxon>
        <taxon>Euthyneura</taxon>
        <taxon>Panpulmonata</taxon>
        <taxon>Sacoglossa</taxon>
        <taxon>Placobranchoidea</taxon>
        <taxon>Plakobranchidae</taxon>
        <taxon>Elysia</taxon>
    </lineage>
</organism>
<dbReference type="Gene3D" id="3.40.50.300">
    <property type="entry name" value="P-loop containing nucleotide triphosphate hydrolases"/>
    <property type="match status" value="1"/>
</dbReference>
<dbReference type="Pfam" id="PF00025">
    <property type="entry name" value="Arf"/>
    <property type="match status" value="1"/>
</dbReference>
<dbReference type="PANTHER" id="PTHR11711">
    <property type="entry name" value="ADP RIBOSYLATION FACTOR-RELATED"/>
    <property type="match status" value="1"/>
</dbReference>
<dbReference type="InterPro" id="IPR027417">
    <property type="entry name" value="P-loop_NTPase"/>
</dbReference>
<dbReference type="SMART" id="SM00177">
    <property type="entry name" value="ARF"/>
    <property type="match status" value="1"/>
</dbReference>
<dbReference type="Proteomes" id="UP000762676">
    <property type="component" value="Unassembled WGS sequence"/>
</dbReference>
<dbReference type="EMBL" id="BMAT01010764">
    <property type="protein sequence ID" value="GFR60281.1"/>
    <property type="molecule type" value="Genomic_DNA"/>
</dbReference>
<evidence type="ECO:0000313" key="4">
    <source>
        <dbReference type="EMBL" id="GFR60281.1"/>
    </source>
</evidence>
<dbReference type="SUPFAM" id="SSF52540">
    <property type="entry name" value="P-loop containing nucleoside triphosphate hydrolases"/>
    <property type="match status" value="1"/>
</dbReference>
<feature type="binding site" evidence="3">
    <location>
        <begin position="86"/>
        <end position="89"/>
    </location>
    <ligand>
        <name>GTP</name>
        <dbReference type="ChEBI" id="CHEBI:37565"/>
    </ligand>
</feature>
<keyword evidence="1 3" id="KW-0547">Nucleotide-binding</keyword>
<dbReference type="InterPro" id="IPR024156">
    <property type="entry name" value="Small_GTPase_ARF"/>
</dbReference>
<reference evidence="4 5" key="1">
    <citation type="journal article" date="2021" name="Elife">
        <title>Chloroplast acquisition without the gene transfer in kleptoplastic sea slugs, Plakobranchus ocellatus.</title>
        <authorList>
            <person name="Maeda T."/>
            <person name="Takahashi S."/>
            <person name="Yoshida T."/>
            <person name="Shimamura S."/>
            <person name="Takaki Y."/>
            <person name="Nagai Y."/>
            <person name="Toyoda A."/>
            <person name="Suzuki Y."/>
            <person name="Arimoto A."/>
            <person name="Ishii H."/>
            <person name="Satoh N."/>
            <person name="Nishiyama T."/>
            <person name="Hasebe M."/>
            <person name="Maruyama T."/>
            <person name="Minagawa J."/>
            <person name="Obokata J."/>
            <person name="Shigenobu S."/>
        </authorList>
    </citation>
    <scope>NUCLEOTIDE SEQUENCE [LARGE SCALE GENOMIC DNA]</scope>
</reference>
<dbReference type="InterPro" id="IPR006689">
    <property type="entry name" value="Small_GTPase_ARF/SAR"/>
</dbReference>
<keyword evidence="5" id="KW-1185">Reference proteome</keyword>
<sequence>MITTGVLNGFGVEVINARGGSVLCWDLDYRSSGRVIVREYLRGSHGVVYVIDSAAREKLDDALDELVKHILVDEQITGMVVMVLANKQDLPGAMTALEVEGALKQKYKFSSTSGSGHTVFVRPCSVKTMDGVEDAFSEFVEQLRLRGSGNALPGLIPLVNEDSKVEIKDASLRGSPTCESVDGNSKENSLVTRANIKTLCRDPLAFLRSIFH</sequence>
<dbReference type="GO" id="GO:0003924">
    <property type="term" value="F:GTPase activity"/>
    <property type="evidence" value="ECO:0007669"/>
    <property type="project" value="InterPro"/>
</dbReference>